<evidence type="ECO:0000256" key="1">
    <source>
        <dbReference type="SAM" id="MobiDB-lite"/>
    </source>
</evidence>
<dbReference type="Pfam" id="PF02845">
    <property type="entry name" value="CUE"/>
    <property type="match status" value="1"/>
</dbReference>
<dbReference type="SMART" id="SM01162">
    <property type="entry name" value="DUF1771"/>
    <property type="match status" value="1"/>
</dbReference>
<dbReference type="Pfam" id="PF08590">
    <property type="entry name" value="DUF1771"/>
    <property type="match status" value="1"/>
</dbReference>
<dbReference type="PANTHER" id="PTHR46535:SF1">
    <property type="entry name" value="NEDD4-BINDING PROTEIN 2"/>
    <property type="match status" value="1"/>
</dbReference>
<dbReference type="InterPro" id="IPR052772">
    <property type="entry name" value="Endo/PolyKinase_Domain-Protein"/>
</dbReference>
<dbReference type="AlphaFoldDB" id="A0A0U1LM28"/>
<evidence type="ECO:0000313" key="4">
    <source>
        <dbReference type="EMBL" id="CRG84078.1"/>
    </source>
</evidence>
<evidence type="ECO:0000313" key="5">
    <source>
        <dbReference type="Proteomes" id="UP000054383"/>
    </source>
</evidence>
<dbReference type="STRING" id="28573.A0A0U1LM28"/>
<feature type="domain" description="CUE" evidence="3">
    <location>
        <begin position="135"/>
        <end position="178"/>
    </location>
</feature>
<dbReference type="InterPro" id="IPR058864">
    <property type="entry name" value="UBA_10"/>
</dbReference>
<feature type="region of interest" description="Disordered" evidence="1">
    <location>
        <begin position="53"/>
        <end position="94"/>
    </location>
</feature>
<proteinExistence type="predicted"/>
<dbReference type="PANTHER" id="PTHR46535">
    <property type="entry name" value="NEDD4-BINDING PROTEIN 2"/>
    <property type="match status" value="1"/>
</dbReference>
<dbReference type="CDD" id="cd14279">
    <property type="entry name" value="CUE"/>
    <property type="match status" value="1"/>
</dbReference>
<dbReference type="InterPro" id="IPR036063">
    <property type="entry name" value="Smr_dom_sf"/>
</dbReference>
<evidence type="ECO:0000259" key="2">
    <source>
        <dbReference type="PROSITE" id="PS50828"/>
    </source>
</evidence>
<dbReference type="OMA" id="ELENEYC"/>
<organism evidence="4 5">
    <name type="scientific">Talaromyces islandicus</name>
    <name type="common">Penicillium islandicum</name>
    <dbReference type="NCBI Taxonomy" id="28573"/>
    <lineage>
        <taxon>Eukaryota</taxon>
        <taxon>Fungi</taxon>
        <taxon>Dikarya</taxon>
        <taxon>Ascomycota</taxon>
        <taxon>Pezizomycotina</taxon>
        <taxon>Eurotiomycetes</taxon>
        <taxon>Eurotiomycetidae</taxon>
        <taxon>Eurotiales</taxon>
        <taxon>Trichocomaceae</taxon>
        <taxon>Talaromyces</taxon>
        <taxon>Talaromyces sect. Islandici</taxon>
    </lineage>
</organism>
<dbReference type="EMBL" id="CVMT01000001">
    <property type="protein sequence ID" value="CRG84078.1"/>
    <property type="molecule type" value="Genomic_DNA"/>
</dbReference>
<feature type="region of interest" description="Disordered" evidence="1">
    <location>
        <begin position="199"/>
        <end position="227"/>
    </location>
</feature>
<sequence>MVDAVNSLHDLEQAFCPPLDPALFSAIASDYDLADPSSLRQLEDTLNALKATADEQQDLPFDPSGTGGLSAADFLDNEDGSTSRNDTGETDITSLGSGLSSLLIDGDDRHSGSNNNHNKAYIVGPDGLPCLTGMTAEEKAGYLAEMFPSVAEYTIKHSLAKCDSDVDRAMDVLLNLAFFDSQDGQSPADEDARISIPKGIDGFVAPQGPKKKGKNRKTKAKAKSPAGARLPEIYEQNGSLVRNKWNDAKDDLDFIHSRTAAVLKKETVASVYHQNHASRSETIKYLASANAPKTASEDETVVALVAELVQEFPTISIPMLEGLLNITGNSVSAANELARATLFQPARPLSDIIRIAAPAPVLDEEDTVPKRTTAVPRTASDYTTVQSTANAHFTAGSTAFVKASAAYRRGKSDRLMGGAAAYYASVGREHLEKAKRESSAAADALVSSQSSADSLDLHGVSVQDGVRIASERVAYWWESLGDSKYALGTGMRGSYRIITGAGRHSRDGTSRLGPAVGKMLAREGWKVEVGQGVLVVTGRSRR</sequence>
<evidence type="ECO:0008006" key="6">
    <source>
        <dbReference type="Google" id="ProtNLM"/>
    </source>
</evidence>
<dbReference type="GO" id="GO:0004519">
    <property type="term" value="F:endonuclease activity"/>
    <property type="evidence" value="ECO:0007669"/>
    <property type="project" value="TreeGrafter"/>
</dbReference>
<dbReference type="SUPFAM" id="SSF46934">
    <property type="entry name" value="UBA-like"/>
    <property type="match status" value="1"/>
</dbReference>
<dbReference type="Gene3D" id="3.30.1370.110">
    <property type="match status" value="1"/>
</dbReference>
<reference evidence="4 5" key="1">
    <citation type="submission" date="2015-04" db="EMBL/GenBank/DDBJ databases">
        <authorList>
            <person name="Syromyatnikov M.Y."/>
            <person name="Popov V.N."/>
        </authorList>
    </citation>
    <scope>NUCLEOTIDE SEQUENCE [LARGE SCALE GENOMIC DNA]</scope>
    <source>
        <strain evidence="4">WF-38-12</strain>
    </source>
</reference>
<dbReference type="PROSITE" id="PS51140">
    <property type="entry name" value="CUE"/>
    <property type="match status" value="1"/>
</dbReference>
<dbReference type="SMART" id="SM00463">
    <property type="entry name" value="SMR"/>
    <property type="match status" value="1"/>
</dbReference>
<dbReference type="GO" id="GO:0005634">
    <property type="term" value="C:nucleus"/>
    <property type="evidence" value="ECO:0007669"/>
    <property type="project" value="TreeGrafter"/>
</dbReference>
<gene>
    <name evidence="4" type="ORF">PISL3812_01415</name>
</gene>
<dbReference type="InterPro" id="IPR002625">
    <property type="entry name" value="Smr_dom"/>
</dbReference>
<feature type="domain" description="Smr" evidence="2">
    <location>
        <begin position="455"/>
        <end position="539"/>
    </location>
</feature>
<protein>
    <recommendedName>
        <fullName evidence="6">Smr domain-containing protein</fullName>
    </recommendedName>
</protein>
<keyword evidence="5" id="KW-1185">Reference proteome</keyword>
<dbReference type="InterPro" id="IPR009060">
    <property type="entry name" value="UBA-like_sf"/>
</dbReference>
<dbReference type="GO" id="GO:0043130">
    <property type="term" value="F:ubiquitin binding"/>
    <property type="evidence" value="ECO:0007669"/>
    <property type="project" value="InterPro"/>
</dbReference>
<name>A0A0U1LM28_TALIS</name>
<feature type="compositionally biased region" description="Basic residues" evidence="1">
    <location>
        <begin position="209"/>
        <end position="222"/>
    </location>
</feature>
<evidence type="ECO:0000259" key="3">
    <source>
        <dbReference type="PROSITE" id="PS51140"/>
    </source>
</evidence>
<dbReference type="OrthoDB" id="443981at2759"/>
<dbReference type="InterPro" id="IPR003892">
    <property type="entry name" value="CUE"/>
</dbReference>
<dbReference type="InterPro" id="IPR013899">
    <property type="entry name" value="DUF1771"/>
</dbReference>
<dbReference type="SUPFAM" id="SSF160443">
    <property type="entry name" value="SMR domain-like"/>
    <property type="match status" value="1"/>
</dbReference>
<dbReference type="Proteomes" id="UP000054383">
    <property type="component" value="Unassembled WGS sequence"/>
</dbReference>
<accession>A0A0U1LM28</accession>
<dbReference type="PROSITE" id="PS50828">
    <property type="entry name" value="SMR"/>
    <property type="match status" value="1"/>
</dbReference>
<dbReference type="Gene3D" id="1.10.8.10">
    <property type="entry name" value="DNA helicase RuvA subunit, C-terminal domain"/>
    <property type="match status" value="1"/>
</dbReference>
<dbReference type="Pfam" id="PF26286">
    <property type="entry name" value="UBA_10"/>
    <property type="match status" value="1"/>
</dbReference>